<keyword evidence="2" id="KW-1185">Reference proteome</keyword>
<gene>
    <name evidence="1" type="ORF">PL8927_720144</name>
</gene>
<protein>
    <submittedName>
        <fullName evidence="1">Uncharacterized protein</fullName>
    </submittedName>
</protein>
<sequence length="59" mass="6864">MIDAKLYLKKRLIVEITRGINTEEFFSIIHRPLITDRFLGLLEWLANQFGESTSGGYFT</sequence>
<name>A0A7Z9E1T9_9CYAN</name>
<dbReference type="EMBL" id="CZCU02000149">
    <property type="protein sequence ID" value="VXD21684.1"/>
    <property type="molecule type" value="Genomic_DNA"/>
</dbReference>
<evidence type="ECO:0000313" key="1">
    <source>
        <dbReference type="EMBL" id="VXD21684.1"/>
    </source>
</evidence>
<reference evidence="1" key="1">
    <citation type="submission" date="2019-10" db="EMBL/GenBank/DDBJ databases">
        <authorList>
            <consortium name="Genoscope - CEA"/>
            <person name="William W."/>
        </authorList>
    </citation>
    <scope>NUCLEOTIDE SEQUENCE [LARGE SCALE GENOMIC DNA]</scope>
    <source>
        <strain evidence="1">BBR_PRJEB10992</strain>
    </source>
</reference>
<dbReference type="Proteomes" id="UP000184550">
    <property type="component" value="Unassembled WGS sequence"/>
</dbReference>
<organism evidence="1 2">
    <name type="scientific">Planktothrix serta PCC 8927</name>
    <dbReference type="NCBI Taxonomy" id="671068"/>
    <lineage>
        <taxon>Bacteria</taxon>
        <taxon>Bacillati</taxon>
        <taxon>Cyanobacteriota</taxon>
        <taxon>Cyanophyceae</taxon>
        <taxon>Oscillatoriophycideae</taxon>
        <taxon>Oscillatoriales</taxon>
        <taxon>Microcoleaceae</taxon>
        <taxon>Planktothrix</taxon>
    </lineage>
</organism>
<proteinExistence type="predicted"/>
<dbReference type="RefSeq" id="WP_083624043.1">
    <property type="nucleotide sequence ID" value="NZ_LR734877.1"/>
</dbReference>
<accession>A0A7Z9E1T9</accession>
<dbReference type="AlphaFoldDB" id="A0A7Z9E1T9"/>
<comment type="caution">
    <text evidence="1">The sequence shown here is derived from an EMBL/GenBank/DDBJ whole genome shotgun (WGS) entry which is preliminary data.</text>
</comment>
<evidence type="ECO:0000313" key="2">
    <source>
        <dbReference type="Proteomes" id="UP000184550"/>
    </source>
</evidence>